<dbReference type="GO" id="GO:0047869">
    <property type="term" value="F:dimethylpropiothetin dethiomethylase activity"/>
    <property type="evidence" value="ECO:0007669"/>
    <property type="project" value="InterPro"/>
</dbReference>
<dbReference type="InterPro" id="IPR031723">
    <property type="entry name" value="DMSP_lyase"/>
</dbReference>
<dbReference type="AlphaFoldDB" id="A0A2M9A537"/>
<dbReference type="InterPro" id="IPR014710">
    <property type="entry name" value="RmlC-like_jellyroll"/>
</dbReference>
<keyword evidence="2" id="KW-1185">Reference proteome</keyword>
<dbReference type="Pfam" id="PF16867">
    <property type="entry name" value="DMSP_lyase"/>
    <property type="match status" value="1"/>
</dbReference>
<dbReference type="SUPFAM" id="SSF51182">
    <property type="entry name" value="RmlC-like cupins"/>
    <property type="match status" value="1"/>
</dbReference>
<evidence type="ECO:0000313" key="1">
    <source>
        <dbReference type="EMBL" id="PJJ40831.1"/>
    </source>
</evidence>
<protein>
    <submittedName>
        <fullName evidence="1">Dimethlysulfoniopropionate lyase</fullName>
    </submittedName>
</protein>
<organism evidence="1 2">
    <name type="scientific">Hallerella succinigenes</name>
    <dbReference type="NCBI Taxonomy" id="1896222"/>
    <lineage>
        <taxon>Bacteria</taxon>
        <taxon>Pseudomonadati</taxon>
        <taxon>Fibrobacterota</taxon>
        <taxon>Fibrobacteria</taxon>
        <taxon>Fibrobacterales</taxon>
        <taxon>Fibrobacteraceae</taxon>
        <taxon>Hallerella</taxon>
    </lineage>
</organism>
<proteinExistence type="predicted"/>
<dbReference type="OrthoDB" id="2112176at2"/>
<name>A0A2M9A537_9BACT</name>
<gene>
    <name evidence="1" type="ORF">BGX16_0781</name>
</gene>
<dbReference type="Proteomes" id="UP000231134">
    <property type="component" value="Unassembled WGS sequence"/>
</dbReference>
<evidence type="ECO:0000313" key="2">
    <source>
        <dbReference type="Proteomes" id="UP000231134"/>
    </source>
</evidence>
<comment type="caution">
    <text evidence="1">The sequence shown here is derived from an EMBL/GenBank/DDBJ whole genome shotgun (WGS) entry which is preliminary data.</text>
</comment>
<accession>A0A2M9A537</accession>
<dbReference type="InterPro" id="IPR011051">
    <property type="entry name" value="RmlC_Cupin_sf"/>
</dbReference>
<reference evidence="1 2" key="1">
    <citation type="submission" date="2017-11" db="EMBL/GenBank/DDBJ databases">
        <title>Animal gut microbial communities from fecal samples from Wisconsin, USA.</title>
        <authorList>
            <person name="Neumann A."/>
        </authorList>
    </citation>
    <scope>NUCLEOTIDE SEQUENCE [LARGE SCALE GENOMIC DNA]</scope>
    <source>
        <strain evidence="1 2">UWS3</strain>
    </source>
</reference>
<dbReference type="RefSeq" id="WP_100424875.1">
    <property type="nucleotide sequence ID" value="NZ_PGEX01000001.1"/>
</dbReference>
<dbReference type="Gene3D" id="2.60.120.10">
    <property type="entry name" value="Jelly Rolls"/>
    <property type="match status" value="1"/>
</dbReference>
<keyword evidence="1" id="KW-0456">Lyase</keyword>
<dbReference type="EMBL" id="PGEX01000001">
    <property type="protein sequence ID" value="PJJ40831.1"/>
    <property type="molecule type" value="Genomic_DNA"/>
</dbReference>
<sequence length="200" mass="22862">MPNFIDHLIEESKRFLNGRAQINDDIGQEAAKFVMREIPPSIGTFEKSNSPLIRWLEEAIQFGSSETEGLLKALKPVLPFLPWKYNYKPRPDMPDLGSRMGWGEILGPEAPFRDEHFCYGFTLLGKNTFYPAHYHPATELYIVLSGHAEWTLDGVTTVRHPGEFVLHPSNRIHSMRTTEEPLLALYTWSGEDVVTLSKYV</sequence>